<feature type="repeat" description="WD" evidence="3">
    <location>
        <begin position="299"/>
        <end position="330"/>
    </location>
</feature>
<keyword evidence="6" id="KW-1185">Reference proteome</keyword>
<dbReference type="Gene3D" id="1.20.1280.50">
    <property type="match status" value="1"/>
</dbReference>
<dbReference type="PANTHER" id="PTHR19848">
    <property type="entry name" value="WD40 REPEAT PROTEIN"/>
    <property type="match status" value="1"/>
</dbReference>
<comment type="caution">
    <text evidence="5">The sequence shown here is derived from an EMBL/GenBank/DDBJ whole genome shotgun (WGS) entry which is preliminary data.</text>
</comment>
<dbReference type="InterPro" id="IPR036047">
    <property type="entry name" value="F-box-like_dom_sf"/>
</dbReference>
<dbReference type="InterPro" id="IPR001680">
    <property type="entry name" value="WD40_rpt"/>
</dbReference>
<evidence type="ECO:0000256" key="1">
    <source>
        <dbReference type="ARBA" id="ARBA00022574"/>
    </source>
</evidence>
<keyword evidence="1 3" id="KW-0853">WD repeat</keyword>
<feature type="repeat" description="WD" evidence="3">
    <location>
        <begin position="229"/>
        <end position="260"/>
    </location>
</feature>
<evidence type="ECO:0000313" key="5">
    <source>
        <dbReference type="EMBL" id="KAK3249008.1"/>
    </source>
</evidence>
<evidence type="ECO:0000313" key="6">
    <source>
        <dbReference type="Proteomes" id="UP001190700"/>
    </source>
</evidence>
<organism evidence="5 6">
    <name type="scientific">Cymbomonas tetramitiformis</name>
    <dbReference type="NCBI Taxonomy" id="36881"/>
    <lineage>
        <taxon>Eukaryota</taxon>
        <taxon>Viridiplantae</taxon>
        <taxon>Chlorophyta</taxon>
        <taxon>Pyramimonadophyceae</taxon>
        <taxon>Pyramimonadales</taxon>
        <taxon>Pyramimonadaceae</taxon>
        <taxon>Cymbomonas</taxon>
    </lineage>
</organism>
<dbReference type="SUPFAM" id="SSF50978">
    <property type="entry name" value="WD40 repeat-like"/>
    <property type="match status" value="1"/>
</dbReference>
<proteinExistence type="predicted"/>
<dbReference type="InterPro" id="IPR015943">
    <property type="entry name" value="WD40/YVTN_repeat-like_dom_sf"/>
</dbReference>
<dbReference type="SMART" id="SM00320">
    <property type="entry name" value="WD40"/>
    <property type="match status" value="5"/>
</dbReference>
<sequence length="386" mass="42303">MGGAFKTETVLDDLPNSVLSFIFGLIPDQKERVVCKFVCTRWRGVCKDVRNNPFVLSTSQDGSTKLWDMRSRRELCTLTRDLRNEPLCCAFSQDALRIAMGSKDGAVTFWNASNFQQDLILSPHLPSQKGCLCRGQWECPRCGTWHENRDQHFYFARYELGCNRSCTACALARPAQRPRGDCQLAGHSDAVTCCVFSPCGMFFVSGSKDRTLRVWSLEKTPALRQLQTLVGHSQPVLACSFGKGGLLVSTSADCDVRIWDPFQKGACARILAGHIPGSPGCLCSSEPYSFSECNRICNAQGHSGWVLSCAVSPRDGAIATSANDSTIRIWVASEGTCTQLLRGHSLTDQGCTCCVKPRAAMSRGSRLGHQGLGYIILEADMCAAWT</sequence>
<dbReference type="PRINTS" id="PR00320">
    <property type="entry name" value="GPROTEINBRPT"/>
</dbReference>
<dbReference type="PANTHER" id="PTHR19848:SF8">
    <property type="entry name" value="F-BOX AND WD REPEAT DOMAIN CONTAINING 7"/>
    <property type="match status" value="1"/>
</dbReference>
<feature type="repeat" description="WD" evidence="3">
    <location>
        <begin position="51"/>
        <end position="77"/>
    </location>
</feature>
<dbReference type="Proteomes" id="UP001190700">
    <property type="component" value="Unassembled WGS sequence"/>
</dbReference>
<feature type="domain" description="F-box" evidence="4">
    <location>
        <begin position="11"/>
        <end position="48"/>
    </location>
</feature>
<dbReference type="AlphaFoldDB" id="A0AAE0F252"/>
<name>A0AAE0F252_9CHLO</name>
<dbReference type="PROSITE" id="PS50082">
    <property type="entry name" value="WD_REPEATS_2"/>
    <property type="match status" value="4"/>
</dbReference>
<gene>
    <name evidence="5" type="ORF">CYMTET_41554</name>
</gene>
<evidence type="ECO:0000256" key="2">
    <source>
        <dbReference type="ARBA" id="ARBA00022737"/>
    </source>
</evidence>
<keyword evidence="2" id="KW-0677">Repeat</keyword>
<feature type="repeat" description="WD" evidence="3">
    <location>
        <begin position="184"/>
        <end position="225"/>
    </location>
</feature>
<dbReference type="Pfam" id="PF00400">
    <property type="entry name" value="WD40"/>
    <property type="match status" value="4"/>
</dbReference>
<dbReference type="InterPro" id="IPR036322">
    <property type="entry name" value="WD40_repeat_dom_sf"/>
</dbReference>
<dbReference type="SUPFAM" id="SSF81383">
    <property type="entry name" value="F-box domain"/>
    <property type="match status" value="1"/>
</dbReference>
<accession>A0AAE0F252</accession>
<evidence type="ECO:0000256" key="3">
    <source>
        <dbReference type="PROSITE-ProRule" id="PRU00221"/>
    </source>
</evidence>
<protein>
    <recommendedName>
        <fullName evidence="4">F-box domain-containing protein</fullName>
    </recommendedName>
</protein>
<dbReference type="EMBL" id="LGRX02027641">
    <property type="protein sequence ID" value="KAK3249008.1"/>
    <property type="molecule type" value="Genomic_DNA"/>
</dbReference>
<evidence type="ECO:0000259" key="4">
    <source>
        <dbReference type="Pfam" id="PF12937"/>
    </source>
</evidence>
<dbReference type="InterPro" id="IPR020472">
    <property type="entry name" value="WD40_PAC1"/>
</dbReference>
<reference evidence="5 6" key="1">
    <citation type="journal article" date="2015" name="Genome Biol. Evol.">
        <title>Comparative Genomics of a Bacterivorous Green Alga Reveals Evolutionary Causalities and Consequences of Phago-Mixotrophic Mode of Nutrition.</title>
        <authorList>
            <person name="Burns J.A."/>
            <person name="Paasch A."/>
            <person name="Narechania A."/>
            <person name="Kim E."/>
        </authorList>
    </citation>
    <scope>NUCLEOTIDE SEQUENCE [LARGE SCALE GENOMIC DNA]</scope>
    <source>
        <strain evidence="5 6">PLY_AMNH</strain>
    </source>
</reference>
<dbReference type="PROSITE" id="PS50294">
    <property type="entry name" value="WD_REPEATS_REGION"/>
    <property type="match status" value="3"/>
</dbReference>
<dbReference type="Gene3D" id="2.130.10.10">
    <property type="entry name" value="YVTN repeat-like/Quinoprotein amine dehydrogenase"/>
    <property type="match status" value="3"/>
</dbReference>
<dbReference type="Pfam" id="PF12937">
    <property type="entry name" value="F-box-like"/>
    <property type="match status" value="1"/>
</dbReference>
<dbReference type="InterPro" id="IPR001810">
    <property type="entry name" value="F-box_dom"/>
</dbReference>